<dbReference type="Proteomes" id="UP001303587">
    <property type="component" value="Chromosome"/>
</dbReference>
<accession>A0AA96VDI9</accession>
<reference evidence="1 2" key="1">
    <citation type="submission" date="2023-07" db="EMBL/GenBank/DDBJ databases">
        <title>Closed genoem sequence of Methanosarcinaceae archaeon Ac7.</title>
        <authorList>
            <person name="Poehlein A."/>
            <person name="Protasov E."/>
            <person name="Platt K."/>
            <person name="Reeh H."/>
            <person name="Daniel R."/>
            <person name="Brune A."/>
        </authorList>
    </citation>
    <scope>NUCLEOTIDE SEQUENCE [LARGE SCALE GENOMIC DNA]</scope>
    <source>
        <strain evidence="1 2">Ac7</strain>
    </source>
</reference>
<protein>
    <submittedName>
        <fullName evidence="1">Uncharacterized protein</fullName>
    </submittedName>
</protein>
<sequence length="227" mass="25681">MVISVYFCFDSADEIRAKNVMSEMSQTEPEDILISPTISDSEITVILIGQHTFENQTCLSEIRQCFESEKAFLSVYLDNKNDTKADGKVLLGKNPLDLFYFEYKDKTITFGEGTTVFAGKLKSRFLSKEVKAKASDFTKTYDYVLDKGSENIGGWIRAELKKKNDFFAECDKITPKDWDAVLKLTAKGGSKTSGMFLYYYWLKKPQIDQKVAEPGQQNDLPDAESGL</sequence>
<name>A0AA96VDI9_9EURY</name>
<dbReference type="EMBL" id="CP131060">
    <property type="protein sequence ID" value="WNY24707.1"/>
    <property type="molecule type" value="Genomic_DNA"/>
</dbReference>
<gene>
    <name evidence="1" type="ORF">MsAc7_02310</name>
</gene>
<proteinExistence type="predicted"/>
<dbReference type="AlphaFoldDB" id="A0AA96VDI9"/>
<evidence type="ECO:0000313" key="1">
    <source>
        <dbReference type="EMBL" id="WNY24707.1"/>
    </source>
</evidence>
<organism evidence="1 2">
    <name type="scientific">Methanolapillus millepedarum</name>
    <dbReference type="NCBI Taxonomy" id="3028296"/>
    <lineage>
        <taxon>Archaea</taxon>
        <taxon>Methanobacteriati</taxon>
        <taxon>Methanobacteriota</taxon>
        <taxon>Stenosarchaea group</taxon>
        <taxon>Methanomicrobia</taxon>
        <taxon>Methanosarcinales</taxon>
        <taxon>Methanosarcinaceae</taxon>
        <taxon>Methanolapillus</taxon>
    </lineage>
</organism>
<evidence type="ECO:0000313" key="2">
    <source>
        <dbReference type="Proteomes" id="UP001303587"/>
    </source>
</evidence>
<keyword evidence="2" id="KW-1185">Reference proteome</keyword>